<dbReference type="RefSeq" id="WP_201360120.1">
    <property type="nucleotide sequence ID" value="NZ_BNJJ01000001.1"/>
</dbReference>
<name>A0ABQ3V9G7_9CHLR</name>
<evidence type="ECO:0000313" key="2">
    <source>
        <dbReference type="Proteomes" id="UP000635565"/>
    </source>
</evidence>
<dbReference type="EMBL" id="BNJJ01000001">
    <property type="protein sequence ID" value="GHO82453.1"/>
    <property type="molecule type" value="Genomic_DNA"/>
</dbReference>
<reference evidence="1 2" key="1">
    <citation type="journal article" date="2021" name="Int. J. Syst. Evol. Microbiol.">
        <title>Reticulibacter mediterranei gen. nov., sp. nov., within the new family Reticulibacteraceae fam. nov., and Ktedonospora formicarum gen. nov., sp. nov., Ktedonobacter robiniae sp. nov., Dictyobacter formicarum sp. nov. and Dictyobacter arantiisoli sp. nov., belonging to the class Ktedonobacteria.</title>
        <authorList>
            <person name="Yabe S."/>
            <person name="Zheng Y."/>
            <person name="Wang C.M."/>
            <person name="Sakai Y."/>
            <person name="Abe K."/>
            <person name="Yokota A."/>
            <person name="Donadio S."/>
            <person name="Cavaletti L."/>
            <person name="Monciardini P."/>
        </authorList>
    </citation>
    <scope>NUCLEOTIDE SEQUENCE [LARGE SCALE GENOMIC DNA]</scope>
    <source>
        <strain evidence="1 2">SOSP1-9</strain>
    </source>
</reference>
<gene>
    <name evidence="1" type="ORF">KSZ_04590</name>
</gene>
<protein>
    <recommendedName>
        <fullName evidence="3">Response regulatory domain-containing protein</fullName>
    </recommendedName>
</protein>
<sequence>MGKKVLVAESREGVRTELCTVFQKDTSVSTVSEAATYEEVKKHLSCFDHDLIVINQALMTDIKVPSLENFALLIDEPDLDMLMYAYEHRARGYFSFNVAADLLSAALSSTRETFLIDPVLVPRILKLSSERRKCEDAYRIPIVPFSTYQFGTSPG</sequence>
<dbReference type="Proteomes" id="UP000635565">
    <property type="component" value="Unassembled WGS sequence"/>
</dbReference>
<proteinExistence type="predicted"/>
<comment type="caution">
    <text evidence="1">The sequence shown here is derived from an EMBL/GenBank/DDBJ whole genome shotgun (WGS) entry which is preliminary data.</text>
</comment>
<evidence type="ECO:0000313" key="1">
    <source>
        <dbReference type="EMBL" id="GHO82453.1"/>
    </source>
</evidence>
<evidence type="ECO:0008006" key="3">
    <source>
        <dbReference type="Google" id="ProtNLM"/>
    </source>
</evidence>
<accession>A0ABQ3V9G7</accession>
<keyword evidence="2" id="KW-1185">Reference proteome</keyword>
<organism evidence="1 2">
    <name type="scientific">Dictyobacter formicarum</name>
    <dbReference type="NCBI Taxonomy" id="2778368"/>
    <lineage>
        <taxon>Bacteria</taxon>
        <taxon>Bacillati</taxon>
        <taxon>Chloroflexota</taxon>
        <taxon>Ktedonobacteria</taxon>
        <taxon>Ktedonobacterales</taxon>
        <taxon>Dictyobacteraceae</taxon>
        <taxon>Dictyobacter</taxon>
    </lineage>
</organism>